<dbReference type="GO" id="GO:0032259">
    <property type="term" value="P:methylation"/>
    <property type="evidence" value="ECO:0007669"/>
    <property type="project" value="UniProtKB-KW"/>
</dbReference>
<keyword evidence="5" id="KW-0234">DNA repair</keyword>
<organism evidence="8 11">
    <name type="scientific">Nitrosomonas communis</name>
    <dbReference type="NCBI Taxonomy" id="44574"/>
    <lineage>
        <taxon>Bacteria</taxon>
        <taxon>Pseudomonadati</taxon>
        <taxon>Pseudomonadota</taxon>
        <taxon>Betaproteobacteria</taxon>
        <taxon>Nitrosomonadales</taxon>
        <taxon>Nitrosomonadaceae</taxon>
        <taxon>Nitrosomonas</taxon>
    </lineage>
</organism>
<feature type="domain" description="Methylated-DNA-[protein]-cysteine S-methyltransferase DNA binding" evidence="7">
    <location>
        <begin position="82"/>
        <end position="164"/>
    </location>
</feature>
<dbReference type="InterPro" id="IPR014048">
    <property type="entry name" value="MethylDNA_cys_MeTrfase_DNA-bd"/>
</dbReference>
<dbReference type="EMBL" id="FNNH01000002">
    <property type="protein sequence ID" value="SDW07232.1"/>
    <property type="molecule type" value="Genomic_DNA"/>
</dbReference>
<dbReference type="PANTHER" id="PTHR10815">
    <property type="entry name" value="METHYLATED-DNA--PROTEIN-CYSTEINE METHYLTRANSFERASE"/>
    <property type="match status" value="1"/>
</dbReference>
<dbReference type="Pfam" id="PF01035">
    <property type="entry name" value="DNA_binding_1"/>
    <property type="match status" value="1"/>
</dbReference>
<keyword evidence="3 8" id="KW-0808">Transferase</keyword>
<evidence type="ECO:0000313" key="10">
    <source>
        <dbReference type="EMBL" id="TYP94541.1"/>
    </source>
</evidence>
<name>A0A0F7KA13_9PROT</name>
<dbReference type="RefSeq" id="WP_046849229.1">
    <property type="nucleotide sequence ID" value="NZ_CBDIPD010000045.1"/>
</dbReference>
<dbReference type="InterPro" id="IPR036388">
    <property type="entry name" value="WH-like_DNA-bd_sf"/>
</dbReference>
<dbReference type="EMBL" id="VNHT01000001">
    <property type="protein sequence ID" value="TYP94541.1"/>
    <property type="molecule type" value="Genomic_DNA"/>
</dbReference>
<dbReference type="OrthoDB" id="9802228at2"/>
<dbReference type="InterPro" id="IPR036631">
    <property type="entry name" value="MGMT_N_sf"/>
</dbReference>
<evidence type="ECO:0000313" key="13">
    <source>
        <dbReference type="Proteomes" id="UP000324176"/>
    </source>
</evidence>
<dbReference type="SUPFAM" id="SSF53155">
    <property type="entry name" value="Methylated DNA-protein cysteine methyltransferase domain"/>
    <property type="match status" value="1"/>
</dbReference>
<evidence type="ECO:0000256" key="4">
    <source>
        <dbReference type="ARBA" id="ARBA00022763"/>
    </source>
</evidence>
<evidence type="ECO:0000313" key="11">
    <source>
        <dbReference type="Proteomes" id="UP000034156"/>
    </source>
</evidence>
<dbReference type="GO" id="GO:0003908">
    <property type="term" value="F:methylated-DNA-[protein]-cysteine S-methyltransferase activity"/>
    <property type="evidence" value="ECO:0007669"/>
    <property type="project" value="UniProtKB-EC"/>
</dbReference>
<dbReference type="Proteomes" id="UP000183454">
    <property type="component" value="Unassembled WGS sequence"/>
</dbReference>
<reference evidence="11" key="1">
    <citation type="submission" date="2015-05" db="EMBL/GenBank/DDBJ databases">
        <title>Draft genome of Nitrosomonas communis strain Nm2.</title>
        <authorList>
            <person name="Kozlowski J.A."/>
            <person name="Kits K.D."/>
            <person name="Stein L.Y."/>
        </authorList>
    </citation>
    <scope>NUCLEOTIDE SEQUENCE [LARGE SCALE GENOMIC DNA]</scope>
    <source>
        <strain evidence="11">Nm2</strain>
    </source>
</reference>
<evidence type="ECO:0000256" key="2">
    <source>
        <dbReference type="ARBA" id="ARBA00022603"/>
    </source>
</evidence>
<dbReference type="InterPro" id="IPR036217">
    <property type="entry name" value="MethylDNA_cys_MeTrfase_DNAb"/>
</dbReference>
<comment type="catalytic activity">
    <reaction evidence="6">
        <text>a 6-O-methyl-2'-deoxyguanosine in DNA + L-cysteinyl-[protein] = S-methyl-L-cysteinyl-[protein] + a 2'-deoxyguanosine in DNA</text>
        <dbReference type="Rhea" id="RHEA:24000"/>
        <dbReference type="Rhea" id="RHEA-COMP:10131"/>
        <dbReference type="Rhea" id="RHEA-COMP:10132"/>
        <dbReference type="Rhea" id="RHEA-COMP:11367"/>
        <dbReference type="Rhea" id="RHEA-COMP:11368"/>
        <dbReference type="ChEBI" id="CHEBI:29950"/>
        <dbReference type="ChEBI" id="CHEBI:82612"/>
        <dbReference type="ChEBI" id="CHEBI:85445"/>
        <dbReference type="ChEBI" id="CHEBI:85448"/>
        <dbReference type="EC" id="2.1.1.63"/>
    </reaction>
</comment>
<evidence type="ECO:0000256" key="3">
    <source>
        <dbReference type="ARBA" id="ARBA00022679"/>
    </source>
</evidence>
<evidence type="ECO:0000313" key="12">
    <source>
        <dbReference type="Proteomes" id="UP000183454"/>
    </source>
</evidence>
<dbReference type="SUPFAM" id="SSF46767">
    <property type="entry name" value="Methylated DNA-protein cysteine methyltransferase, C-terminal domain"/>
    <property type="match status" value="1"/>
</dbReference>
<dbReference type="PATRIC" id="fig|44574.3.peg.917"/>
<dbReference type="PROSITE" id="PS00374">
    <property type="entry name" value="MGMT"/>
    <property type="match status" value="1"/>
</dbReference>
<dbReference type="NCBIfam" id="TIGR00589">
    <property type="entry name" value="ogt"/>
    <property type="match status" value="1"/>
</dbReference>
<dbReference type="AlphaFoldDB" id="A0A0F7KA13"/>
<gene>
    <name evidence="8" type="ORF">AAW31_03805</name>
    <name evidence="10" type="ORF">BCL69_100173</name>
    <name evidence="9" type="ORF">SAMN05421882_1002135</name>
</gene>
<keyword evidence="4" id="KW-0227">DNA damage</keyword>
<comment type="catalytic activity">
    <reaction evidence="1">
        <text>a 4-O-methyl-thymidine in DNA + L-cysteinyl-[protein] = a thymidine in DNA + S-methyl-L-cysteinyl-[protein]</text>
        <dbReference type="Rhea" id="RHEA:53428"/>
        <dbReference type="Rhea" id="RHEA-COMP:10131"/>
        <dbReference type="Rhea" id="RHEA-COMP:10132"/>
        <dbReference type="Rhea" id="RHEA-COMP:13555"/>
        <dbReference type="Rhea" id="RHEA-COMP:13556"/>
        <dbReference type="ChEBI" id="CHEBI:29950"/>
        <dbReference type="ChEBI" id="CHEBI:82612"/>
        <dbReference type="ChEBI" id="CHEBI:137386"/>
        <dbReference type="ChEBI" id="CHEBI:137387"/>
        <dbReference type="EC" id="2.1.1.63"/>
    </reaction>
</comment>
<evidence type="ECO:0000256" key="6">
    <source>
        <dbReference type="ARBA" id="ARBA00049348"/>
    </source>
</evidence>
<protein>
    <submittedName>
        <fullName evidence="8">Cysteine methyltransferase</fullName>
    </submittedName>
    <submittedName>
        <fullName evidence="9">Methylated-DNA-[protein]-cysteine S-methyltransferase</fullName>
    </submittedName>
</protein>
<evidence type="ECO:0000259" key="7">
    <source>
        <dbReference type="Pfam" id="PF01035"/>
    </source>
</evidence>
<dbReference type="InterPro" id="IPR001497">
    <property type="entry name" value="MethylDNA_cys_MeTrfase_AS"/>
</dbReference>
<evidence type="ECO:0000256" key="1">
    <source>
        <dbReference type="ARBA" id="ARBA00001286"/>
    </source>
</evidence>
<evidence type="ECO:0000313" key="9">
    <source>
        <dbReference type="EMBL" id="SDW07232.1"/>
    </source>
</evidence>
<reference evidence="10 13" key="4">
    <citation type="submission" date="2019-07" db="EMBL/GenBank/DDBJ databases">
        <title>Active sludge and wastewater microbial communities from Klosterneuburg, Austria.</title>
        <authorList>
            <person name="Wagner M."/>
        </authorList>
    </citation>
    <scope>NUCLEOTIDE SEQUENCE [LARGE SCALE GENOMIC DNA]</scope>
    <source>
        <strain evidence="10 13">Nm2</strain>
    </source>
</reference>
<dbReference type="GO" id="GO:0006281">
    <property type="term" value="P:DNA repair"/>
    <property type="evidence" value="ECO:0007669"/>
    <property type="project" value="UniProtKB-KW"/>
</dbReference>
<keyword evidence="2 8" id="KW-0489">Methyltransferase</keyword>
<dbReference type="KEGG" id="nco:AAW31_03805"/>
<dbReference type="Gene3D" id="1.10.10.10">
    <property type="entry name" value="Winged helix-like DNA-binding domain superfamily/Winged helix DNA-binding domain"/>
    <property type="match status" value="1"/>
</dbReference>
<sequence length="164" mass="18124">MSDTTEAGPLKDYQARLITPFAVLGICTEEDWLTDIDYLPLDIPPLAPDNPLAEEVCRQLLAYQDDPTFVFDLSLHIAGTPHQKRVWEVIQQIPCGSTRSYADIACQLHSAPRAVGQACGANRLPIIVPCHRVIAKNGGLGGFMHASDGMPLNIKRWLLNHERV</sequence>
<reference evidence="9 12" key="3">
    <citation type="submission" date="2016-10" db="EMBL/GenBank/DDBJ databases">
        <authorList>
            <person name="de Groot N.N."/>
        </authorList>
    </citation>
    <scope>NUCLEOTIDE SEQUENCE [LARGE SCALE GENOMIC DNA]</scope>
    <source>
        <strain evidence="9 12">Nm110</strain>
    </source>
</reference>
<evidence type="ECO:0000313" key="8">
    <source>
        <dbReference type="EMBL" id="AKH37135.1"/>
    </source>
</evidence>
<reference evidence="8 11" key="2">
    <citation type="journal article" date="2016" name="Genome Announc.">
        <title>Genome Sequence of Nitrosomonas communis Strain Nm2, a Mesophilic Ammonia-Oxidizing Bacterium Isolated from Mediterranean Soil.</title>
        <authorList>
            <person name="Kozlowski J.A."/>
            <person name="Kits K.D."/>
            <person name="Stein L.Y."/>
        </authorList>
    </citation>
    <scope>NUCLEOTIDE SEQUENCE [LARGE SCALE GENOMIC DNA]</scope>
    <source>
        <strain evidence="8 11">Nm2</strain>
    </source>
</reference>
<evidence type="ECO:0000256" key="5">
    <source>
        <dbReference type="ARBA" id="ARBA00023204"/>
    </source>
</evidence>
<proteinExistence type="predicted"/>
<dbReference type="Proteomes" id="UP000034156">
    <property type="component" value="Chromosome"/>
</dbReference>
<dbReference type="Proteomes" id="UP000324176">
    <property type="component" value="Unassembled WGS sequence"/>
</dbReference>
<dbReference type="PANTHER" id="PTHR10815:SF13">
    <property type="entry name" value="METHYLATED-DNA--PROTEIN-CYSTEINE METHYLTRANSFERASE"/>
    <property type="match status" value="1"/>
</dbReference>
<keyword evidence="11" id="KW-1185">Reference proteome</keyword>
<dbReference type="CDD" id="cd06445">
    <property type="entry name" value="ATase"/>
    <property type="match status" value="1"/>
</dbReference>
<dbReference type="EMBL" id="CP011451">
    <property type="protein sequence ID" value="AKH37135.1"/>
    <property type="molecule type" value="Genomic_DNA"/>
</dbReference>
<accession>A0A0F7KA13</accession>